<reference evidence="1" key="2">
    <citation type="submission" date="2017-05" db="EMBL/GenBank/DDBJ databases">
        <authorList>
            <person name="Song R."/>
            <person name="Chenine A.L."/>
            <person name="Ruprecht R.M."/>
        </authorList>
    </citation>
    <scope>NUCLEOTIDE SEQUENCE</scope>
    <source>
        <strain evidence="2">Ec15</strain>
        <strain evidence="1">Ga2p</strain>
    </source>
</reference>
<dbReference type="AlphaFoldDB" id="A0A256JET1"/>
<reference evidence="3 4" key="1">
    <citation type="journal article" date="2014" name="Front. Microbiol.">
        <title>Population and genomic analysis of the genus Halorubrum.</title>
        <authorList>
            <person name="Fullmer M.S."/>
            <person name="Soucy S.M."/>
            <person name="Swithers K.S."/>
            <person name="Makkay A.M."/>
            <person name="Wheeler R."/>
            <person name="Ventosa A."/>
            <person name="Gogarten J.P."/>
            <person name="Papke R.T."/>
        </authorList>
    </citation>
    <scope>NUCLEOTIDE SEQUENCE [LARGE SCALE GENOMIC DNA]</scope>
    <source>
        <strain evidence="2 4">Ec15</strain>
        <strain evidence="1 3">Ga2p</strain>
    </source>
</reference>
<name>A0A256JET1_HALEZ</name>
<proteinExistence type="predicted"/>
<gene>
    <name evidence="2" type="ORF">DJ76_03970</name>
    <name evidence="1" type="ORF">DJ79_10560</name>
</gene>
<sequence>MKRGLNQVLFQYMPGKTFDNPEHQTIEKVSQIGGEDISDEVNDEHLKKRVFAAISEWEGGSREYLSRSLGNYSIIQPEDVISEVFPLVLRCDDCYAVENYERIRDSLKSGSVNCSNCGGSSLHQLHHVLICGECSGIEPISVPGCDTHDWDYVKLDDSAESYRNFRWRCGKCEQQGRDTTIKTGLHRKCDTCGNDLRPTVHRASQAYRTHHLKQVDINFEYGLVDDDEETREISDIALGAAYGIYDHPENEISFYRDKQQSGANQIEELLGGDIVDDEQKEQIREQFSDDLKTSGELTQILNELDEVRQTDRNISRNHFNYLRTLEEIETETLDELDSDVGGPGESPDEVLQEYGISDLRLTSEFPILTAVYGYHRTFDDPEEDQYPALRAFPYAQGSDTIPIYATSSDTEAVFLTLDHRRVGEWLAANDLLSVDAGELSDEELRAHIHAEMDEMRPYVDVDEMSEVSRHVHGLLHTLSHRLIEEAAMLSGIEETSLAEFMFPEALSVAIYSNQTHSFTIGGLYTLVERSLEEWFDSVQQESEHCIYDPVCGEQGASCHACTHISEIGCQHFNQNLSRGFLFGRTNQETEMTGYWDDL</sequence>
<evidence type="ECO:0000313" key="4">
    <source>
        <dbReference type="Proteomes" id="UP000216925"/>
    </source>
</evidence>
<dbReference type="Proteomes" id="UP000216925">
    <property type="component" value="Unassembled WGS sequence"/>
</dbReference>
<dbReference type="EMBL" id="NHPA01000048">
    <property type="protein sequence ID" value="OYR66912.1"/>
    <property type="molecule type" value="Genomic_DNA"/>
</dbReference>
<evidence type="ECO:0000313" key="3">
    <source>
        <dbReference type="Proteomes" id="UP000215607"/>
    </source>
</evidence>
<dbReference type="EMBL" id="NHPD01000018">
    <property type="protein sequence ID" value="OYR75141.1"/>
    <property type="molecule type" value="Genomic_DNA"/>
</dbReference>
<dbReference type="RefSeq" id="WP_094494590.1">
    <property type="nucleotide sequence ID" value="NZ_NHPA01000048.1"/>
</dbReference>
<evidence type="ECO:0000313" key="2">
    <source>
        <dbReference type="EMBL" id="OYR75141.1"/>
    </source>
</evidence>
<protein>
    <submittedName>
        <fullName evidence="1">Uncharacterized protein</fullName>
    </submittedName>
</protein>
<accession>A0A256JET1</accession>
<comment type="caution">
    <text evidence="1">The sequence shown here is derived from an EMBL/GenBank/DDBJ whole genome shotgun (WGS) entry which is preliminary data.</text>
</comment>
<dbReference type="Proteomes" id="UP000215607">
    <property type="component" value="Unassembled WGS sequence"/>
</dbReference>
<organism evidence="1 3">
    <name type="scientific">Halorubrum ezzemoulense</name>
    <name type="common">Halorubrum chaoviator</name>
    <dbReference type="NCBI Taxonomy" id="337243"/>
    <lineage>
        <taxon>Archaea</taxon>
        <taxon>Methanobacteriati</taxon>
        <taxon>Methanobacteriota</taxon>
        <taxon>Stenosarchaea group</taxon>
        <taxon>Halobacteria</taxon>
        <taxon>Halobacteriales</taxon>
        <taxon>Haloferacaceae</taxon>
        <taxon>Halorubrum</taxon>
    </lineage>
</organism>
<evidence type="ECO:0000313" key="1">
    <source>
        <dbReference type="EMBL" id="OYR66912.1"/>
    </source>
</evidence>